<dbReference type="KEGG" id="fau:Fraau_1115"/>
<dbReference type="InterPro" id="IPR029154">
    <property type="entry name" value="HIBADH-like_NADP-bd"/>
</dbReference>
<organism evidence="6 7">
    <name type="scientific">Frateuria aurantia (strain ATCC 33424 / DSM 6220 / KCTC 2777 / LMG 1558 / NBRC 3245 / NCIMB 13370)</name>
    <name type="common">Acetobacter aurantius</name>
    <dbReference type="NCBI Taxonomy" id="767434"/>
    <lineage>
        <taxon>Bacteria</taxon>
        <taxon>Pseudomonadati</taxon>
        <taxon>Pseudomonadota</taxon>
        <taxon>Gammaproteobacteria</taxon>
        <taxon>Lysobacterales</taxon>
        <taxon>Rhodanobacteraceae</taxon>
        <taxon>Frateuria</taxon>
    </lineage>
</organism>
<dbReference type="OrthoDB" id="9786703at2"/>
<keyword evidence="1" id="KW-0560">Oxidoreductase</keyword>
<sequence>MKVGFVGLGVMGRGMASQLLKAGHEVWLWNRSPRAIEALVAEGAHAATDPLKLLAEVEVVHSMLANDQAVRQVLLTPPVLEALRGKVHVNHATISIELVRELVKAHVAHQATYVAAPVFGRPDVAAAGRLNMLAAGPAEAVAKVRPLLEVMSAKVWPMGDLPERAHITKIAGNLMLASAIGSMAEASALTRAYGVSAADFLDVMTRTLFAAPAYQGYGKMIAEEHYQPAGFAMALGYKDVGLGLAAASAEQVPMPIAGVLRDALLEAMAAGDGELDWAALAKVAAARAHLQQRGKA</sequence>
<dbReference type="PANTHER" id="PTHR43580">
    <property type="entry name" value="OXIDOREDUCTASE GLYR1-RELATED"/>
    <property type="match status" value="1"/>
</dbReference>
<dbReference type="STRING" id="767434.Fraau_1115"/>
<dbReference type="AlphaFoldDB" id="H8L3Y1"/>
<feature type="active site" evidence="3">
    <location>
        <position position="169"/>
    </location>
</feature>
<dbReference type="GO" id="GO:0050661">
    <property type="term" value="F:NADP binding"/>
    <property type="evidence" value="ECO:0007669"/>
    <property type="project" value="InterPro"/>
</dbReference>
<dbReference type="GO" id="GO:0051287">
    <property type="term" value="F:NAD binding"/>
    <property type="evidence" value="ECO:0007669"/>
    <property type="project" value="InterPro"/>
</dbReference>
<evidence type="ECO:0000259" key="5">
    <source>
        <dbReference type="Pfam" id="PF14833"/>
    </source>
</evidence>
<dbReference type="SUPFAM" id="SSF51735">
    <property type="entry name" value="NAD(P)-binding Rossmann-fold domains"/>
    <property type="match status" value="1"/>
</dbReference>
<dbReference type="InterPro" id="IPR008927">
    <property type="entry name" value="6-PGluconate_DH-like_C_sf"/>
</dbReference>
<protein>
    <submittedName>
        <fullName evidence="6">Beta-hydroxyacid dehydrogenase, 3-hydroxyisobutyrate dehydrogenase</fullName>
    </submittedName>
</protein>
<dbReference type="InterPro" id="IPR015815">
    <property type="entry name" value="HIBADH-related"/>
</dbReference>
<dbReference type="SUPFAM" id="SSF48179">
    <property type="entry name" value="6-phosphogluconate dehydrogenase C-terminal domain-like"/>
    <property type="match status" value="1"/>
</dbReference>
<dbReference type="InterPro" id="IPR051265">
    <property type="entry name" value="HIBADH-related_NP60_sf"/>
</dbReference>
<dbReference type="InterPro" id="IPR013328">
    <property type="entry name" value="6PGD_dom2"/>
</dbReference>
<accession>H8L3Y1</accession>
<evidence type="ECO:0000256" key="2">
    <source>
        <dbReference type="ARBA" id="ARBA00023027"/>
    </source>
</evidence>
<evidence type="ECO:0000259" key="4">
    <source>
        <dbReference type="Pfam" id="PF03446"/>
    </source>
</evidence>
<evidence type="ECO:0000313" key="7">
    <source>
        <dbReference type="Proteomes" id="UP000005234"/>
    </source>
</evidence>
<proteinExistence type="predicted"/>
<evidence type="ECO:0000256" key="3">
    <source>
        <dbReference type="PIRSR" id="PIRSR000103-1"/>
    </source>
</evidence>
<dbReference type="Pfam" id="PF14833">
    <property type="entry name" value="NAD_binding_11"/>
    <property type="match status" value="1"/>
</dbReference>
<keyword evidence="7" id="KW-1185">Reference proteome</keyword>
<dbReference type="Pfam" id="PF03446">
    <property type="entry name" value="NAD_binding_2"/>
    <property type="match status" value="1"/>
</dbReference>
<name>H8L3Y1_FRAAD</name>
<keyword evidence="2" id="KW-0520">NAD</keyword>
<dbReference type="PANTHER" id="PTHR43580:SF2">
    <property type="entry name" value="CYTOKINE-LIKE NUCLEAR FACTOR N-PAC"/>
    <property type="match status" value="1"/>
</dbReference>
<evidence type="ECO:0000256" key="1">
    <source>
        <dbReference type="ARBA" id="ARBA00023002"/>
    </source>
</evidence>
<dbReference type="PIRSF" id="PIRSF000103">
    <property type="entry name" value="HIBADH"/>
    <property type="match status" value="1"/>
</dbReference>
<dbReference type="Gene3D" id="1.10.1040.10">
    <property type="entry name" value="N-(1-d-carboxylethyl)-l-norvaline Dehydrogenase, domain 2"/>
    <property type="match status" value="1"/>
</dbReference>
<reference evidence="6" key="1">
    <citation type="submission" date="2012-02" db="EMBL/GenBank/DDBJ databases">
        <title>The complete genome of Frateuria aurantia DSM 6220.</title>
        <authorList>
            <consortium name="US DOE Joint Genome Institute (JGI-PGF)"/>
            <person name="Lucas S."/>
            <person name="Copeland A."/>
            <person name="Lapidus A."/>
            <person name="Glavina del Rio T."/>
            <person name="Dalin E."/>
            <person name="Tice H."/>
            <person name="Bruce D."/>
            <person name="Goodwin L."/>
            <person name="Pitluck S."/>
            <person name="Peters L."/>
            <person name="Ovchinnikova G."/>
            <person name="Teshima H."/>
            <person name="Kyrpides N."/>
            <person name="Mavromatis K."/>
            <person name="Ivanova N."/>
            <person name="Brettin T."/>
            <person name="Detter J.C."/>
            <person name="Han C."/>
            <person name="Larimer F."/>
            <person name="Land M."/>
            <person name="Hauser L."/>
            <person name="Markowitz V."/>
            <person name="Cheng J.-F."/>
            <person name="Hugenholtz P."/>
            <person name="Woyke T."/>
            <person name="Wu D."/>
            <person name="Brambilla E."/>
            <person name="Klenk H.-P."/>
            <person name="Eisen J.A."/>
        </authorList>
    </citation>
    <scope>NUCLEOTIDE SEQUENCE</scope>
    <source>
        <strain evidence="6">DSM 6220</strain>
    </source>
</reference>
<dbReference type="RefSeq" id="WP_014402581.1">
    <property type="nucleotide sequence ID" value="NC_017033.1"/>
</dbReference>
<evidence type="ECO:0000313" key="6">
    <source>
        <dbReference type="EMBL" id="AFC85575.1"/>
    </source>
</evidence>
<dbReference type="HOGENOM" id="CLU_035117_0_1_6"/>
<feature type="domain" description="6-phosphogluconate dehydrogenase NADP-binding" evidence="4">
    <location>
        <begin position="2"/>
        <end position="156"/>
    </location>
</feature>
<feature type="domain" description="3-hydroxyisobutyrate dehydrogenase-like NAD-binding" evidence="5">
    <location>
        <begin position="165"/>
        <end position="283"/>
    </location>
</feature>
<gene>
    <name evidence="6" type="ordered locus">Fraau_1115</name>
</gene>
<dbReference type="InterPro" id="IPR036291">
    <property type="entry name" value="NAD(P)-bd_dom_sf"/>
</dbReference>
<dbReference type="GO" id="GO:0016491">
    <property type="term" value="F:oxidoreductase activity"/>
    <property type="evidence" value="ECO:0007669"/>
    <property type="project" value="UniProtKB-KW"/>
</dbReference>
<dbReference type="eggNOG" id="COG2084">
    <property type="taxonomic scope" value="Bacteria"/>
</dbReference>
<dbReference type="InterPro" id="IPR006115">
    <property type="entry name" value="6PGDH_NADP-bd"/>
</dbReference>
<dbReference type="Gene3D" id="3.40.50.720">
    <property type="entry name" value="NAD(P)-binding Rossmann-like Domain"/>
    <property type="match status" value="1"/>
</dbReference>
<dbReference type="EMBL" id="CP003350">
    <property type="protein sequence ID" value="AFC85575.1"/>
    <property type="molecule type" value="Genomic_DNA"/>
</dbReference>
<dbReference type="Proteomes" id="UP000005234">
    <property type="component" value="Chromosome"/>
</dbReference>